<evidence type="ECO:0000256" key="4">
    <source>
        <dbReference type="ARBA" id="ARBA00022692"/>
    </source>
</evidence>
<evidence type="ECO:0000256" key="5">
    <source>
        <dbReference type="ARBA" id="ARBA00022989"/>
    </source>
</evidence>
<evidence type="ECO:0000256" key="3">
    <source>
        <dbReference type="ARBA" id="ARBA00022618"/>
    </source>
</evidence>
<dbReference type="InterPro" id="IPR050487">
    <property type="entry name" value="FtsQ_DivIB"/>
</dbReference>
<sequence length="275" mass="31466">MSEKKIVSIEDRIPKLKQARKKKANKRLVFYLSIFFFLVSIIVYLQSPLSHVKTISVEGNSYFSEQSIIDQSGLAIHTSIWTINKEKVIDSLKNNPIIESVQVDRKLPWTVKIQISEHERIGYVEEDNLYSPILSNGTVLTEHGQEIHTGDAPLLVQFTEEKYLHRISKELKELPVSILNLISEVHWSPTSENKNKIMLYMNDGYLVDGTIRDFAEKMKVYPSIVAQIDSDEMGIIHIGVGAYFESFEQATNEEDLSEESTEEAEGENIEDENDE</sequence>
<reference evidence="12" key="1">
    <citation type="journal article" date="2019" name="Int. J. Syst. Evol. Microbiol.">
        <title>The Global Catalogue of Microorganisms (GCM) 10K type strain sequencing project: providing services to taxonomists for standard genome sequencing and annotation.</title>
        <authorList>
            <consortium name="The Broad Institute Genomics Platform"/>
            <consortium name="The Broad Institute Genome Sequencing Center for Infectious Disease"/>
            <person name="Wu L."/>
            <person name="Ma J."/>
        </authorList>
    </citation>
    <scope>NUCLEOTIDE SEQUENCE [LARGE SCALE GENOMIC DNA]</scope>
    <source>
        <strain evidence="12">R28</strain>
    </source>
</reference>
<organism evidence="11 12">
    <name type="scientific">Ornithinibacillus salinisoli</name>
    <dbReference type="NCBI Taxonomy" id="1848459"/>
    <lineage>
        <taxon>Bacteria</taxon>
        <taxon>Bacillati</taxon>
        <taxon>Bacillota</taxon>
        <taxon>Bacilli</taxon>
        <taxon>Bacillales</taxon>
        <taxon>Bacillaceae</taxon>
        <taxon>Ornithinibacillus</taxon>
    </lineage>
</organism>
<keyword evidence="7 8" id="KW-0131">Cell cycle</keyword>
<feature type="domain" description="POTRA" evidence="10">
    <location>
        <begin position="50"/>
        <end position="120"/>
    </location>
</feature>
<feature type="transmembrane region" description="Helical" evidence="8">
    <location>
        <begin position="28"/>
        <end position="45"/>
    </location>
</feature>
<comment type="subcellular location">
    <subcellularLocation>
        <location evidence="8">Cell membrane</location>
        <topology evidence="8">Single-pass type II membrane protein</topology>
    </subcellularLocation>
    <subcellularLocation>
        <location evidence="1">Membrane</location>
    </subcellularLocation>
    <text evidence="8">Localizes to the division septum.</text>
</comment>
<dbReference type="Pfam" id="PF08478">
    <property type="entry name" value="POTRA_1"/>
    <property type="match status" value="1"/>
</dbReference>
<name>A0ABW4VWL0_9BACI</name>
<dbReference type="EMBL" id="JBHUHQ010000013">
    <property type="protein sequence ID" value="MFD2044014.1"/>
    <property type="molecule type" value="Genomic_DNA"/>
</dbReference>
<dbReference type="Pfam" id="PF03799">
    <property type="entry name" value="FtsQ_DivIB_C"/>
    <property type="match status" value="1"/>
</dbReference>
<accession>A0ABW4VWL0</accession>
<keyword evidence="5 8" id="KW-1133">Transmembrane helix</keyword>
<dbReference type="InterPro" id="IPR005548">
    <property type="entry name" value="Cell_div_FtsQ/DivIB_C"/>
</dbReference>
<gene>
    <name evidence="8" type="primary">divIB</name>
    <name evidence="11" type="ORF">ACFSJF_07050</name>
</gene>
<proteinExistence type="inferred from homology"/>
<comment type="function">
    <text evidence="8">Cell division protein that may be involved in stabilizing or promoting the assembly of the division complex.</text>
</comment>
<dbReference type="InterPro" id="IPR034746">
    <property type="entry name" value="POTRA"/>
</dbReference>
<keyword evidence="2 8" id="KW-1003">Cell membrane</keyword>
<dbReference type="Gene3D" id="3.10.20.310">
    <property type="entry name" value="membrane protein fhac"/>
    <property type="match status" value="1"/>
</dbReference>
<evidence type="ECO:0000313" key="12">
    <source>
        <dbReference type="Proteomes" id="UP001597383"/>
    </source>
</evidence>
<dbReference type="PANTHER" id="PTHR37820:SF1">
    <property type="entry name" value="CELL DIVISION PROTEIN FTSQ"/>
    <property type="match status" value="1"/>
</dbReference>
<comment type="caution">
    <text evidence="11">The sequence shown here is derived from an EMBL/GenBank/DDBJ whole genome shotgun (WGS) entry which is preliminary data.</text>
</comment>
<dbReference type="PANTHER" id="PTHR37820">
    <property type="entry name" value="CELL DIVISION PROTEIN DIVIB"/>
    <property type="match status" value="1"/>
</dbReference>
<evidence type="ECO:0000259" key="10">
    <source>
        <dbReference type="PROSITE" id="PS51779"/>
    </source>
</evidence>
<dbReference type="PROSITE" id="PS51779">
    <property type="entry name" value="POTRA"/>
    <property type="match status" value="1"/>
</dbReference>
<protein>
    <recommendedName>
        <fullName evidence="8">Cell division protein DivIB</fullName>
    </recommendedName>
</protein>
<dbReference type="InterPro" id="IPR026580">
    <property type="entry name" value="DivIB"/>
</dbReference>
<dbReference type="Gene3D" id="3.40.50.10960">
    <property type="match status" value="1"/>
</dbReference>
<evidence type="ECO:0000256" key="1">
    <source>
        <dbReference type="ARBA" id="ARBA00004370"/>
    </source>
</evidence>
<keyword evidence="12" id="KW-1185">Reference proteome</keyword>
<dbReference type="HAMAP" id="MF_00912">
    <property type="entry name" value="DivIB"/>
    <property type="match status" value="1"/>
</dbReference>
<evidence type="ECO:0000256" key="2">
    <source>
        <dbReference type="ARBA" id="ARBA00022475"/>
    </source>
</evidence>
<evidence type="ECO:0000256" key="7">
    <source>
        <dbReference type="ARBA" id="ARBA00023306"/>
    </source>
</evidence>
<dbReference type="GO" id="GO:0051301">
    <property type="term" value="P:cell division"/>
    <property type="evidence" value="ECO:0007669"/>
    <property type="project" value="UniProtKB-KW"/>
</dbReference>
<feature type="region of interest" description="Disordered" evidence="9">
    <location>
        <begin position="249"/>
        <end position="275"/>
    </location>
</feature>
<evidence type="ECO:0000256" key="6">
    <source>
        <dbReference type="ARBA" id="ARBA00023136"/>
    </source>
</evidence>
<evidence type="ECO:0000256" key="8">
    <source>
        <dbReference type="HAMAP-Rule" id="MF_00912"/>
    </source>
</evidence>
<keyword evidence="6 8" id="KW-0472">Membrane</keyword>
<dbReference type="RefSeq" id="WP_377555590.1">
    <property type="nucleotide sequence ID" value="NZ_JBHUHQ010000013.1"/>
</dbReference>
<evidence type="ECO:0000313" key="11">
    <source>
        <dbReference type="EMBL" id="MFD2044014.1"/>
    </source>
</evidence>
<evidence type="ECO:0000256" key="9">
    <source>
        <dbReference type="SAM" id="MobiDB-lite"/>
    </source>
</evidence>
<feature type="compositionally biased region" description="Acidic residues" evidence="9">
    <location>
        <begin position="251"/>
        <end position="275"/>
    </location>
</feature>
<dbReference type="InterPro" id="IPR013685">
    <property type="entry name" value="POTRA_FtsQ_type"/>
</dbReference>
<dbReference type="Proteomes" id="UP001597383">
    <property type="component" value="Unassembled WGS sequence"/>
</dbReference>
<comment type="similarity">
    <text evidence="8">Belongs to the FtsQ/DivIB family. DivIB subfamily.</text>
</comment>
<keyword evidence="4 8" id="KW-0812">Transmembrane</keyword>
<keyword evidence="3 8" id="KW-0132">Cell division</keyword>